<reference evidence="10 11" key="1">
    <citation type="submission" date="2015-07" db="EMBL/GenBank/DDBJ databases">
        <title>Genome sequence of Levilinea saccharolytica DSM 16555.</title>
        <authorList>
            <person name="Hemp J."/>
            <person name="Ward L.M."/>
            <person name="Pace L.A."/>
            <person name="Fischer W.W."/>
        </authorList>
    </citation>
    <scope>NUCLEOTIDE SEQUENCE [LARGE SCALE GENOMIC DNA]</scope>
    <source>
        <strain evidence="10 11">KIBI-1</strain>
    </source>
</reference>
<evidence type="ECO:0000256" key="7">
    <source>
        <dbReference type="ARBA" id="ARBA00023014"/>
    </source>
</evidence>
<keyword evidence="4" id="KW-0479">Metal-binding</keyword>
<dbReference type="GO" id="GO:0051539">
    <property type="term" value="F:4 iron, 4 sulfur cluster binding"/>
    <property type="evidence" value="ECO:0007669"/>
    <property type="project" value="UniProtKB-KW"/>
</dbReference>
<dbReference type="Gene3D" id="3.60.9.10">
    <property type="entry name" value="Aldehyde ferredoxin oxidoreductase, N-terminal domain"/>
    <property type="match status" value="1"/>
</dbReference>
<comment type="similarity">
    <text evidence="2">Belongs to the AOR/FOR family.</text>
</comment>
<dbReference type="SMART" id="SM00790">
    <property type="entry name" value="AFOR_N"/>
    <property type="match status" value="1"/>
</dbReference>
<evidence type="ECO:0000256" key="6">
    <source>
        <dbReference type="ARBA" id="ARBA00023004"/>
    </source>
</evidence>
<dbReference type="InterPro" id="IPR013984">
    <property type="entry name" value="Ald_Fedxn_OxRdtase_dom2"/>
</dbReference>
<evidence type="ECO:0000313" key="11">
    <source>
        <dbReference type="Proteomes" id="UP000050501"/>
    </source>
</evidence>
<dbReference type="Gene3D" id="1.10.599.10">
    <property type="entry name" value="Aldehyde Ferredoxin Oxidoreductase Protein, subunit A, domain 3"/>
    <property type="match status" value="1"/>
</dbReference>
<dbReference type="SUPFAM" id="SSF56228">
    <property type="entry name" value="Aldehyde ferredoxin oxidoreductase, N-terminal domain"/>
    <property type="match status" value="1"/>
</dbReference>
<dbReference type="EMBL" id="LGCM01000031">
    <property type="protein sequence ID" value="KPL83510.1"/>
    <property type="molecule type" value="Genomic_DNA"/>
</dbReference>
<evidence type="ECO:0000259" key="9">
    <source>
        <dbReference type="SMART" id="SM00790"/>
    </source>
</evidence>
<dbReference type="Proteomes" id="UP000050501">
    <property type="component" value="Unassembled WGS sequence"/>
</dbReference>
<dbReference type="InterPro" id="IPR013983">
    <property type="entry name" value="Ald_Fedxn_OxRdtase_N"/>
</dbReference>
<keyword evidence="11" id="KW-1185">Reference proteome</keyword>
<accession>A0A0P6XIU8</accession>
<keyword evidence="7" id="KW-0411">Iron-sulfur</keyword>
<dbReference type="RefSeq" id="WP_062418670.1">
    <property type="nucleotide sequence ID" value="NZ_DF967974.1"/>
</dbReference>
<feature type="domain" description="Aldehyde ferredoxin oxidoreductase N-terminal" evidence="9">
    <location>
        <begin position="5"/>
        <end position="208"/>
    </location>
</feature>
<evidence type="ECO:0000256" key="1">
    <source>
        <dbReference type="ARBA" id="ARBA00001966"/>
    </source>
</evidence>
<name>A0A0P6XIU8_9CHLR</name>
<comment type="cofactor">
    <cofactor evidence="8">
        <name>tungstopterin</name>
        <dbReference type="ChEBI" id="CHEBI:30402"/>
    </cofactor>
</comment>
<keyword evidence="6" id="KW-0408">Iron</keyword>
<dbReference type="Pfam" id="PF01314">
    <property type="entry name" value="AFOR_C"/>
    <property type="match status" value="1"/>
</dbReference>
<evidence type="ECO:0000256" key="8">
    <source>
        <dbReference type="ARBA" id="ARBA00049934"/>
    </source>
</evidence>
<organism evidence="10 11">
    <name type="scientific">Levilinea saccharolytica</name>
    <dbReference type="NCBI Taxonomy" id="229921"/>
    <lineage>
        <taxon>Bacteria</taxon>
        <taxon>Bacillati</taxon>
        <taxon>Chloroflexota</taxon>
        <taxon>Anaerolineae</taxon>
        <taxon>Anaerolineales</taxon>
        <taxon>Anaerolineaceae</taxon>
        <taxon>Levilinea</taxon>
    </lineage>
</organism>
<dbReference type="Gene3D" id="1.10.569.10">
    <property type="entry name" value="Aldehyde Ferredoxin Oxidoreductase Protein, subunit A, domain 2"/>
    <property type="match status" value="1"/>
</dbReference>
<dbReference type="AlphaFoldDB" id="A0A0P6XIU8"/>
<evidence type="ECO:0000256" key="5">
    <source>
        <dbReference type="ARBA" id="ARBA00023002"/>
    </source>
</evidence>
<sequence>MLTGYTGKILHVDLSQGKIWVETPDESFYRTYIGGSAMGLVYILKHVPAGIDGLDPANVLTWMLSAPTGAPISGQSRMCVNARSPLVDGIGDSQCGGFFPAELKFAGFDGIVFTGKSPTYQYLWIHDGEAELRNASALWGKTTSQAEALIKQELGDPKIEIAQCGPAAEKGTRLAAIINMSNRANGRTGMGAVMASKNLRAVAVRGKTHRLPLANAQRLGQLARWGAGDIENNGDVLGLREYGTPSVVGFQNTIGSLPTLNYTQGQFPLADHISGETMKDTILKENDTCFACAVRCKRVVETEWQGRPVEGQHGGPEYETLGTFGSYCGVDDLPAVCLANKICNENGLDTIGTGATIAWAMECYQNGLITAEDVGYPLPFGDAAAMIRLLEQMVAREGFGDVLADGSRRAADRLGKGHAYLITAKGAEAPAHMPQAKRSLGLIYAVNPFGADHQSSEHDPMIEEGASDFYLNRLALLGLTQVLAPGSLDSEKVRYALKTQLFYSFLDTACLCQFVWGPSWEMFGPQETVQMMQDVTGWSDFSLEELLKVGERRLNLMRAFNAREGLTRAQDQLPAKFFQPLQGEGPTAGVALDPAVIERAKEEYYAMLGWDPTTGQPIPQGLAALGLAWVNNP</sequence>
<proteinExistence type="inferred from homology"/>
<protein>
    <recommendedName>
        <fullName evidence="9">Aldehyde ferredoxin oxidoreductase N-terminal domain-containing protein</fullName>
    </recommendedName>
</protein>
<gene>
    <name evidence="10" type="ORF">ADN01_08405</name>
</gene>
<evidence type="ECO:0000256" key="2">
    <source>
        <dbReference type="ARBA" id="ARBA00011032"/>
    </source>
</evidence>
<dbReference type="GO" id="GO:0046872">
    <property type="term" value="F:metal ion binding"/>
    <property type="evidence" value="ECO:0007669"/>
    <property type="project" value="UniProtKB-KW"/>
</dbReference>
<keyword evidence="5" id="KW-0560">Oxidoreductase</keyword>
<dbReference type="GO" id="GO:0016625">
    <property type="term" value="F:oxidoreductase activity, acting on the aldehyde or oxo group of donors, iron-sulfur protein as acceptor"/>
    <property type="evidence" value="ECO:0007669"/>
    <property type="project" value="InterPro"/>
</dbReference>
<dbReference type="SUPFAM" id="SSF48310">
    <property type="entry name" value="Aldehyde ferredoxin oxidoreductase, C-terminal domains"/>
    <property type="match status" value="1"/>
</dbReference>
<dbReference type="OrthoDB" id="9763894at2"/>
<dbReference type="InterPro" id="IPR013985">
    <property type="entry name" value="Ald_Fedxn_OxRdtase_dom3"/>
</dbReference>
<comment type="cofactor">
    <cofactor evidence="1">
        <name>[4Fe-4S] cluster</name>
        <dbReference type="ChEBI" id="CHEBI:49883"/>
    </cofactor>
</comment>
<evidence type="ECO:0000256" key="3">
    <source>
        <dbReference type="ARBA" id="ARBA00022485"/>
    </source>
</evidence>
<keyword evidence="3" id="KW-0004">4Fe-4S</keyword>
<comment type="caution">
    <text evidence="10">The sequence shown here is derived from an EMBL/GenBank/DDBJ whole genome shotgun (WGS) entry which is preliminary data.</text>
</comment>
<dbReference type="InterPro" id="IPR036503">
    <property type="entry name" value="Ald_Fedxn_OxRdtase_N_sf"/>
</dbReference>
<dbReference type="GO" id="GO:0009055">
    <property type="term" value="F:electron transfer activity"/>
    <property type="evidence" value="ECO:0007669"/>
    <property type="project" value="InterPro"/>
</dbReference>
<dbReference type="PANTHER" id="PTHR30038">
    <property type="entry name" value="ALDEHYDE FERREDOXIN OXIDOREDUCTASE"/>
    <property type="match status" value="1"/>
</dbReference>
<dbReference type="PANTHER" id="PTHR30038:SF0">
    <property type="entry name" value="TUNGSTEN-CONTAINING ALDEHYDE FERREDOXIN OXIDOREDUCTASE"/>
    <property type="match status" value="1"/>
</dbReference>
<dbReference type="InterPro" id="IPR001203">
    <property type="entry name" value="OxRdtase_Ald_Fedxn_C"/>
</dbReference>
<dbReference type="Pfam" id="PF02730">
    <property type="entry name" value="AFOR_N"/>
    <property type="match status" value="1"/>
</dbReference>
<dbReference type="InterPro" id="IPR051919">
    <property type="entry name" value="W-dependent_AOR"/>
</dbReference>
<evidence type="ECO:0000256" key="4">
    <source>
        <dbReference type="ARBA" id="ARBA00022723"/>
    </source>
</evidence>
<dbReference type="InterPro" id="IPR036021">
    <property type="entry name" value="Tungsten_al_ferr_oxy-like_C"/>
</dbReference>
<evidence type="ECO:0000313" key="10">
    <source>
        <dbReference type="EMBL" id="KPL83510.1"/>
    </source>
</evidence>
<dbReference type="PATRIC" id="fig|229921.5.peg.1084"/>
<dbReference type="STRING" id="229921.ADN01_08405"/>